<comment type="caution">
    <text evidence="1">The sequence shown here is derived from an EMBL/GenBank/DDBJ whole genome shotgun (WGS) entry which is preliminary data.</text>
</comment>
<protein>
    <submittedName>
        <fullName evidence="1">Uncharacterized protein</fullName>
    </submittedName>
</protein>
<gene>
    <name evidence="1" type="ORF">F2K19_22605</name>
</gene>
<proteinExistence type="predicted"/>
<evidence type="ECO:0000313" key="1">
    <source>
        <dbReference type="EMBL" id="ECV5689371.1"/>
    </source>
</evidence>
<reference evidence="1" key="1">
    <citation type="submission" date="2019-09" db="EMBL/GenBank/DDBJ databases">
        <authorList>
            <person name="Ashton P.M."/>
            <person name="Dallman T."/>
            <person name="Nair S."/>
            <person name="De Pinna E."/>
            <person name="Peters T."/>
            <person name="Grant K."/>
        </authorList>
    </citation>
    <scope>NUCLEOTIDE SEQUENCE</scope>
    <source>
        <strain evidence="1">800630</strain>
    </source>
</reference>
<dbReference type="AlphaFoldDB" id="A0A3V0F863"/>
<organism evidence="1">
    <name type="scientific">Salmonella enterica I</name>
    <dbReference type="NCBI Taxonomy" id="59201"/>
    <lineage>
        <taxon>Bacteria</taxon>
        <taxon>Pseudomonadati</taxon>
        <taxon>Pseudomonadota</taxon>
        <taxon>Gammaproteobacteria</taxon>
        <taxon>Enterobacterales</taxon>
        <taxon>Enterobacteriaceae</taxon>
        <taxon>Salmonella</taxon>
    </lineage>
</organism>
<dbReference type="EMBL" id="AAKTOF010000029">
    <property type="protein sequence ID" value="ECV5689371.1"/>
    <property type="molecule type" value="Genomic_DNA"/>
</dbReference>
<sequence length="95" mass="11036">MIKLLHGAVICRPFAKQPVPGEKEKKQREIDDVEMCCRFEAEDWDAPDFKAVSGPHNWRSYITPQLKDAWPSFTDWQKKVIAHALDDAASHEEWD</sequence>
<name>A0A3V0F863_SALET</name>
<accession>A0A3V0F863</accession>